<dbReference type="CDD" id="cd01449">
    <property type="entry name" value="TST_Repeat_2"/>
    <property type="match status" value="1"/>
</dbReference>
<reference evidence="5 6" key="1">
    <citation type="submission" date="2023-07" db="EMBL/GenBank/DDBJ databases">
        <title>Functional and genomic diversity of the sorghum phyllosphere microbiome.</title>
        <authorList>
            <person name="Shade A."/>
        </authorList>
    </citation>
    <scope>NUCLEOTIDE SEQUENCE [LARGE SCALE GENOMIC DNA]</scope>
    <source>
        <strain evidence="5 6">SORGH_AS_1207</strain>
    </source>
</reference>
<evidence type="ECO:0000256" key="3">
    <source>
        <dbReference type="SAM" id="MobiDB-lite"/>
    </source>
</evidence>
<keyword evidence="1 5" id="KW-0808">Transferase</keyword>
<organism evidence="5 6">
    <name type="scientific">Microbacterium trichothecenolyticum</name>
    <name type="common">Aureobacterium trichothecenolyticum</name>
    <dbReference type="NCBI Taxonomy" id="69370"/>
    <lineage>
        <taxon>Bacteria</taxon>
        <taxon>Bacillati</taxon>
        <taxon>Actinomycetota</taxon>
        <taxon>Actinomycetes</taxon>
        <taxon>Micrococcales</taxon>
        <taxon>Microbacteriaceae</taxon>
        <taxon>Microbacterium</taxon>
    </lineage>
</organism>
<dbReference type="CDD" id="cd01448">
    <property type="entry name" value="TST_Repeat_1"/>
    <property type="match status" value="1"/>
</dbReference>
<accession>A0ABU0TZY5</accession>
<dbReference type="EMBL" id="JAUTBF010000001">
    <property type="protein sequence ID" value="MDQ1124517.1"/>
    <property type="molecule type" value="Genomic_DNA"/>
</dbReference>
<protein>
    <submittedName>
        <fullName evidence="5">Thiosulfate/3-mercaptopyruvate sulfurtransferase</fullName>
        <ecNumber evidence="5">2.8.1.1</ecNumber>
        <ecNumber evidence="5">2.8.1.2</ecNumber>
    </submittedName>
</protein>
<evidence type="ECO:0000256" key="1">
    <source>
        <dbReference type="ARBA" id="ARBA00022679"/>
    </source>
</evidence>
<keyword evidence="6" id="KW-1185">Reference proteome</keyword>
<feature type="domain" description="Rhodanese" evidence="4">
    <location>
        <begin position="169"/>
        <end position="280"/>
    </location>
</feature>
<dbReference type="GO" id="GO:0016784">
    <property type="term" value="F:3-mercaptopyruvate sulfurtransferase activity"/>
    <property type="evidence" value="ECO:0007669"/>
    <property type="project" value="UniProtKB-EC"/>
</dbReference>
<evidence type="ECO:0000313" key="6">
    <source>
        <dbReference type="Proteomes" id="UP001226691"/>
    </source>
</evidence>
<dbReference type="SUPFAM" id="SSF52821">
    <property type="entry name" value="Rhodanese/Cell cycle control phosphatase"/>
    <property type="match status" value="2"/>
</dbReference>
<dbReference type="InterPro" id="IPR001763">
    <property type="entry name" value="Rhodanese-like_dom"/>
</dbReference>
<dbReference type="RefSeq" id="WP_307485805.1">
    <property type="nucleotide sequence ID" value="NZ_JAUTBF010000001.1"/>
</dbReference>
<dbReference type="Pfam" id="PF00581">
    <property type="entry name" value="Rhodanese"/>
    <property type="match status" value="2"/>
</dbReference>
<dbReference type="EC" id="2.8.1.2" evidence="5"/>
<evidence type="ECO:0000259" key="4">
    <source>
        <dbReference type="PROSITE" id="PS50206"/>
    </source>
</evidence>
<dbReference type="EC" id="2.8.1.1" evidence="5"/>
<dbReference type="PROSITE" id="PS00380">
    <property type="entry name" value="RHODANESE_1"/>
    <property type="match status" value="1"/>
</dbReference>
<evidence type="ECO:0000256" key="2">
    <source>
        <dbReference type="ARBA" id="ARBA00022737"/>
    </source>
</evidence>
<keyword evidence="2" id="KW-0677">Repeat</keyword>
<dbReference type="PANTHER" id="PTHR11364:SF27">
    <property type="entry name" value="SULFURTRANSFERASE"/>
    <property type="match status" value="1"/>
</dbReference>
<name>A0ABU0TZY5_MICTR</name>
<dbReference type="PANTHER" id="PTHR11364">
    <property type="entry name" value="THIOSULFATE SULFERTANSFERASE"/>
    <property type="match status" value="1"/>
</dbReference>
<dbReference type="InterPro" id="IPR001307">
    <property type="entry name" value="Thiosulphate_STrfase_CS"/>
</dbReference>
<feature type="domain" description="Rhodanese" evidence="4">
    <location>
        <begin position="22"/>
        <end position="140"/>
    </location>
</feature>
<dbReference type="InterPro" id="IPR036873">
    <property type="entry name" value="Rhodanese-like_dom_sf"/>
</dbReference>
<dbReference type="Gene3D" id="3.40.250.10">
    <property type="entry name" value="Rhodanese-like domain"/>
    <property type="match status" value="2"/>
</dbReference>
<evidence type="ECO:0000313" key="5">
    <source>
        <dbReference type="EMBL" id="MDQ1124517.1"/>
    </source>
</evidence>
<dbReference type="InterPro" id="IPR045078">
    <property type="entry name" value="TST/MPST-like"/>
</dbReference>
<feature type="region of interest" description="Disordered" evidence="3">
    <location>
        <begin position="190"/>
        <end position="216"/>
    </location>
</feature>
<gene>
    <name evidence="5" type="ORF">QE412_003090</name>
</gene>
<comment type="caution">
    <text evidence="5">The sequence shown here is derived from an EMBL/GenBank/DDBJ whole genome shotgun (WGS) entry which is preliminary data.</text>
</comment>
<sequence length="286" mass="30358">MTSILTTAAELHAALDAGAFSDGGRVRVLDVRWRLDRPDGRSEYLAGHIPGAQYVDLDHDLAAHGDPADGRHPLPPVETLQAAARRWGIDAGDTVVVYDDLKNMSSARAWWLLRFAGVADVRLLDGALRAWIEAGFALETGDATPPAPGSIDLSYGALPTLALDEVGPFADAALLLDARAAERYRGEVEPIDPRAGHVPGAVSAPTTENVGDDGRFRSPDELRSRFRMLGAEDGVSVGVYCGSGVTAAHQAVALTLAGFEARVFPGSWSQWSNHPELPVASGPQPR</sequence>
<dbReference type="Proteomes" id="UP001226691">
    <property type="component" value="Unassembled WGS sequence"/>
</dbReference>
<proteinExistence type="predicted"/>
<dbReference type="SMART" id="SM00450">
    <property type="entry name" value="RHOD"/>
    <property type="match status" value="2"/>
</dbReference>
<dbReference type="GO" id="GO:0004792">
    <property type="term" value="F:thiosulfate-cyanide sulfurtransferase activity"/>
    <property type="evidence" value="ECO:0007669"/>
    <property type="project" value="UniProtKB-EC"/>
</dbReference>
<dbReference type="PROSITE" id="PS50206">
    <property type="entry name" value="RHODANESE_3"/>
    <property type="match status" value="2"/>
</dbReference>